<evidence type="ECO:0000313" key="9">
    <source>
        <dbReference type="Proteomes" id="UP001642483"/>
    </source>
</evidence>
<evidence type="ECO:0000256" key="3">
    <source>
        <dbReference type="ARBA" id="ARBA00022692"/>
    </source>
</evidence>
<dbReference type="PANTHER" id="PTHR48177:SF1">
    <property type="entry name" value="PLASMANYLETHANOLAMINE DESATURASE 1"/>
    <property type="match status" value="1"/>
</dbReference>
<feature type="transmembrane region" description="Helical" evidence="6">
    <location>
        <begin position="26"/>
        <end position="46"/>
    </location>
</feature>
<comment type="subcellular location">
    <subcellularLocation>
        <location evidence="1">Membrane</location>
        <topology evidence="1">Multi-pass membrane protein</topology>
    </subcellularLocation>
</comment>
<evidence type="ECO:0000256" key="2">
    <source>
        <dbReference type="ARBA" id="ARBA00007620"/>
    </source>
</evidence>
<dbReference type="EMBL" id="CAWYQH010000152">
    <property type="protein sequence ID" value="CAK8695696.1"/>
    <property type="molecule type" value="Genomic_DNA"/>
</dbReference>
<feature type="domain" description="Lipid desaturase" evidence="7">
    <location>
        <begin position="62"/>
        <end position="238"/>
    </location>
</feature>
<feature type="transmembrane region" description="Helical" evidence="6">
    <location>
        <begin position="143"/>
        <end position="162"/>
    </location>
</feature>
<dbReference type="InterPro" id="IPR019547">
    <property type="entry name" value="Lipid_desat"/>
</dbReference>
<dbReference type="PANTHER" id="PTHR48177">
    <property type="entry name" value="TRANSMEMBRANE PROTEIN 189"/>
    <property type="match status" value="1"/>
</dbReference>
<gene>
    <name evidence="8" type="ORF">CVLEPA_LOCUS28932</name>
</gene>
<comment type="similarity">
    <text evidence="2">Belongs to the fatty acid desaturase CarF family.</text>
</comment>
<feature type="transmembrane region" description="Helical" evidence="6">
    <location>
        <begin position="52"/>
        <end position="74"/>
    </location>
</feature>
<comment type="caution">
    <text evidence="8">The sequence shown here is derived from an EMBL/GenBank/DDBJ whole genome shotgun (WGS) entry which is preliminary data.</text>
</comment>
<evidence type="ECO:0000256" key="4">
    <source>
        <dbReference type="ARBA" id="ARBA00022989"/>
    </source>
</evidence>
<evidence type="ECO:0000313" key="8">
    <source>
        <dbReference type="EMBL" id="CAK8695696.1"/>
    </source>
</evidence>
<name>A0ABP0GVC8_CLALP</name>
<sequence length="247" mass="29181">MARRNENVNGRKTTSVSRGKRLQETISLVLSIFLMTLDFSFLVYHFRWSYTFYLIPLICTGILAADFATGLVHWGCDSWGSIELPILGTFIRSFREHHVDPTGITRWDFIDTNGDNCLLPIFPMAFSVYKCFTSSKEEIASNYFFEIFLFSFFFFVCFTNQIHKWSHTYFGLPGWVTFLQDLHIILPKQHHRVHHVAPHETHYCITTGWLDYPLEKIKFWTILEAIIKYLTGAKPRTDDMKWTYKRY</sequence>
<evidence type="ECO:0000259" key="7">
    <source>
        <dbReference type="Pfam" id="PF10520"/>
    </source>
</evidence>
<protein>
    <recommendedName>
        <fullName evidence="7">Lipid desaturase domain-containing protein</fullName>
    </recommendedName>
</protein>
<reference evidence="8 9" key="1">
    <citation type="submission" date="2024-02" db="EMBL/GenBank/DDBJ databases">
        <authorList>
            <person name="Daric V."/>
            <person name="Darras S."/>
        </authorList>
    </citation>
    <scope>NUCLEOTIDE SEQUENCE [LARGE SCALE GENOMIC DNA]</scope>
</reference>
<dbReference type="Proteomes" id="UP001642483">
    <property type="component" value="Unassembled WGS sequence"/>
</dbReference>
<evidence type="ECO:0000256" key="5">
    <source>
        <dbReference type="ARBA" id="ARBA00023136"/>
    </source>
</evidence>
<accession>A0ABP0GVC8</accession>
<proteinExistence type="inferred from homology"/>
<dbReference type="InterPro" id="IPR052601">
    <property type="entry name" value="Plasmalogen_desaturase"/>
</dbReference>
<evidence type="ECO:0000256" key="6">
    <source>
        <dbReference type="SAM" id="Phobius"/>
    </source>
</evidence>
<keyword evidence="3 6" id="KW-0812">Transmembrane</keyword>
<organism evidence="8 9">
    <name type="scientific">Clavelina lepadiformis</name>
    <name type="common">Light-bulb sea squirt</name>
    <name type="synonym">Ascidia lepadiformis</name>
    <dbReference type="NCBI Taxonomy" id="159417"/>
    <lineage>
        <taxon>Eukaryota</taxon>
        <taxon>Metazoa</taxon>
        <taxon>Chordata</taxon>
        <taxon>Tunicata</taxon>
        <taxon>Ascidiacea</taxon>
        <taxon>Aplousobranchia</taxon>
        <taxon>Clavelinidae</taxon>
        <taxon>Clavelina</taxon>
    </lineage>
</organism>
<evidence type="ECO:0000256" key="1">
    <source>
        <dbReference type="ARBA" id="ARBA00004141"/>
    </source>
</evidence>
<keyword evidence="4 6" id="KW-1133">Transmembrane helix</keyword>
<keyword evidence="5 6" id="KW-0472">Membrane</keyword>
<keyword evidence="9" id="KW-1185">Reference proteome</keyword>
<dbReference type="Pfam" id="PF10520">
    <property type="entry name" value="Lipid_desat"/>
    <property type="match status" value="1"/>
</dbReference>